<dbReference type="PROSITE" id="PS50885">
    <property type="entry name" value="HAMP"/>
    <property type="match status" value="1"/>
</dbReference>
<dbReference type="Pfam" id="PF16448">
    <property type="entry name" value="LapD_MoxY_N"/>
    <property type="match status" value="1"/>
</dbReference>
<feature type="compositionally biased region" description="Basic and acidic residues" evidence="10">
    <location>
        <begin position="398"/>
        <end position="413"/>
    </location>
</feature>
<reference evidence="13 14" key="1">
    <citation type="submission" date="2016-11" db="EMBL/GenBank/DDBJ databases">
        <title>Comparison of Traditional DNA-DNA Hybridization with In Silico Genomic Analysis.</title>
        <authorList>
            <person name="Nicholson A.C."/>
            <person name="Sammons S."/>
            <person name="Humrighouse B.W."/>
            <person name="Graziano J."/>
            <person name="Lasker B."/>
            <person name="Whitney A.M."/>
            <person name="Mcquiston J.R."/>
        </authorList>
    </citation>
    <scope>NUCLEOTIDE SEQUENCE [LARGE SCALE GENOMIC DNA]</scope>
    <source>
        <strain evidence="13 14">H1892</strain>
    </source>
</reference>
<sequence length="457" mass="49907">MKPPPMKPVPLRRLGVLLAFAMSFVLSLSVSAILIVNARIATRNEIDTAYELATAYLDQFRGRLTGPQAMEEALNLSRQFDMLRHVHAEVRAPDGKLLSAPQGAESDGPPGWFLVLLGQTEQETTAYVTNYPNILGRLILRSDMRDEAAEVWQDFRAILAAILAMSGVAVLTTFLVLHLVQRRLKACNRTLDAIRQGDLNSDLPPQPLREIETLRRGIHALGSDLGRRRAENRLLQQRLMTLSESERRDVASDLHDGLGPLLFSLRMSVATAEDMLARAAQAPDGLTAEMAAKMAVIRRNVEGVQLILRSIIYRLRPMVDAGTSLADVLNDCAAAFSELTPGVCMRLDMAPVARVPIGESETLAILRFVQESALNAVRHGGAARIDLNVSTAPGGLRVEMRDDGRGPDPDRGPSHGQAGIQDRAEALGGTYERPVRDGCMTRTALTLPHRDCKEAAA</sequence>
<dbReference type="EMBL" id="NIPV01000096">
    <property type="protein sequence ID" value="OWJ72894.1"/>
    <property type="molecule type" value="Genomic_DNA"/>
</dbReference>
<comment type="catalytic activity">
    <reaction evidence="1">
        <text>ATP + protein L-histidine = ADP + protein N-phospho-L-histidine.</text>
        <dbReference type="EC" id="2.7.13.3"/>
    </reaction>
</comment>
<accession>A0ABX3ZT70</accession>
<keyword evidence="5" id="KW-0808">Transferase</keyword>
<keyword evidence="7 13" id="KW-0418">Kinase</keyword>
<dbReference type="GO" id="GO:0016301">
    <property type="term" value="F:kinase activity"/>
    <property type="evidence" value="ECO:0007669"/>
    <property type="project" value="UniProtKB-KW"/>
</dbReference>
<keyword evidence="8" id="KW-0067">ATP-binding</keyword>
<evidence type="ECO:0000256" key="9">
    <source>
        <dbReference type="ARBA" id="ARBA00023012"/>
    </source>
</evidence>
<keyword evidence="11" id="KW-0812">Transmembrane</keyword>
<gene>
    <name evidence="13" type="ORF">CDV53_16880</name>
</gene>
<keyword evidence="6" id="KW-0547">Nucleotide-binding</keyword>
<evidence type="ECO:0000256" key="3">
    <source>
        <dbReference type="ARBA" id="ARBA00012438"/>
    </source>
</evidence>
<evidence type="ECO:0000256" key="8">
    <source>
        <dbReference type="ARBA" id="ARBA00022840"/>
    </source>
</evidence>
<dbReference type="PANTHER" id="PTHR24421">
    <property type="entry name" value="NITRATE/NITRITE SENSOR PROTEIN NARX-RELATED"/>
    <property type="match status" value="1"/>
</dbReference>
<evidence type="ECO:0000256" key="2">
    <source>
        <dbReference type="ARBA" id="ARBA00004370"/>
    </source>
</evidence>
<dbReference type="EC" id="2.7.13.3" evidence="3"/>
<evidence type="ECO:0000256" key="11">
    <source>
        <dbReference type="SAM" id="Phobius"/>
    </source>
</evidence>
<protein>
    <recommendedName>
        <fullName evidence="3">histidine kinase</fullName>
        <ecNumber evidence="3">2.7.13.3</ecNumber>
    </recommendedName>
</protein>
<dbReference type="Gene3D" id="1.20.5.1930">
    <property type="match status" value="1"/>
</dbReference>
<dbReference type="RefSeq" id="WP_035746372.1">
    <property type="nucleotide sequence ID" value="NZ_JFGS01000030.1"/>
</dbReference>
<dbReference type="CDD" id="cd16917">
    <property type="entry name" value="HATPase_UhpB-NarQ-NarX-like"/>
    <property type="match status" value="1"/>
</dbReference>
<organism evidence="13 14">
    <name type="scientific">Haematobacter missouriensis</name>
    <dbReference type="NCBI Taxonomy" id="366616"/>
    <lineage>
        <taxon>Bacteria</taxon>
        <taxon>Pseudomonadati</taxon>
        <taxon>Pseudomonadota</taxon>
        <taxon>Alphaproteobacteria</taxon>
        <taxon>Rhodobacterales</taxon>
        <taxon>Paracoccaceae</taxon>
        <taxon>Haematobacter</taxon>
    </lineage>
</organism>
<proteinExistence type="predicted"/>
<keyword evidence="11" id="KW-1133">Transmembrane helix</keyword>
<dbReference type="Pfam" id="PF07730">
    <property type="entry name" value="HisKA_3"/>
    <property type="match status" value="1"/>
</dbReference>
<keyword evidence="11" id="KW-0472">Membrane</keyword>
<feature type="domain" description="HAMP" evidence="12">
    <location>
        <begin position="178"/>
        <end position="230"/>
    </location>
</feature>
<dbReference type="Proteomes" id="UP000214673">
    <property type="component" value="Unassembled WGS sequence"/>
</dbReference>
<dbReference type="InterPro" id="IPR032244">
    <property type="entry name" value="LapD_MoxY_N"/>
</dbReference>
<keyword evidence="9" id="KW-0902">Two-component regulatory system</keyword>
<dbReference type="PANTHER" id="PTHR24421:SF10">
    <property type="entry name" value="NITRATE_NITRITE SENSOR PROTEIN NARQ"/>
    <property type="match status" value="1"/>
</dbReference>
<evidence type="ECO:0000256" key="4">
    <source>
        <dbReference type="ARBA" id="ARBA00022553"/>
    </source>
</evidence>
<dbReference type="InterPro" id="IPR050482">
    <property type="entry name" value="Sensor_HK_TwoCompSys"/>
</dbReference>
<dbReference type="InterPro" id="IPR036890">
    <property type="entry name" value="HATPase_C_sf"/>
</dbReference>
<evidence type="ECO:0000256" key="1">
    <source>
        <dbReference type="ARBA" id="ARBA00000085"/>
    </source>
</evidence>
<name>A0ABX3ZT70_9RHOB</name>
<feature type="region of interest" description="Disordered" evidence="10">
    <location>
        <begin position="396"/>
        <end position="419"/>
    </location>
</feature>
<dbReference type="SUPFAM" id="SSF55874">
    <property type="entry name" value="ATPase domain of HSP90 chaperone/DNA topoisomerase II/histidine kinase"/>
    <property type="match status" value="1"/>
</dbReference>
<comment type="caution">
    <text evidence="13">The sequence shown here is derived from an EMBL/GenBank/DDBJ whole genome shotgun (WGS) entry which is preliminary data.</text>
</comment>
<evidence type="ECO:0000256" key="10">
    <source>
        <dbReference type="SAM" id="MobiDB-lite"/>
    </source>
</evidence>
<dbReference type="InterPro" id="IPR003660">
    <property type="entry name" value="HAMP_dom"/>
</dbReference>
<keyword evidence="14" id="KW-1185">Reference proteome</keyword>
<evidence type="ECO:0000256" key="6">
    <source>
        <dbReference type="ARBA" id="ARBA00022741"/>
    </source>
</evidence>
<evidence type="ECO:0000256" key="7">
    <source>
        <dbReference type="ARBA" id="ARBA00022777"/>
    </source>
</evidence>
<dbReference type="Gene3D" id="3.30.565.10">
    <property type="entry name" value="Histidine kinase-like ATPase, C-terminal domain"/>
    <property type="match status" value="1"/>
</dbReference>
<keyword evidence="4" id="KW-0597">Phosphoprotein</keyword>
<evidence type="ECO:0000256" key="5">
    <source>
        <dbReference type="ARBA" id="ARBA00022679"/>
    </source>
</evidence>
<dbReference type="InterPro" id="IPR011712">
    <property type="entry name" value="Sig_transdc_His_kin_sub3_dim/P"/>
</dbReference>
<evidence type="ECO:0000313" key="13">
    <source>
        <dbReference type="EMBL" id="OWJ72894.1"/>
    </source>
</evidence>
<comment type="subcellular location">
    <subcellularLocation>
        <location evidence="2">Membrane</location>
    </subcellularLocation>
</comment>
<evidence type="ECO:0000259" key="12">
    <source>
        <dbReference type="PROSITE" id="PS50885"/>
    </source>
</evidence>
<feature type="transmembrane region" description="Helical" evidence="11">
    <location>
        <begin position="157"/>
        <end position="180"/>
    </location>
</feature>
<evidence type="ECO:0000313" key="14">
    <source>
        <dbReference type="Proteomes" id="UP000214673"/>
    </source>
</evidence>